<dbReference type="AlphaFoldDB" id="A0AAV3QGP3"/>
<organism evidence="1 2">
    <name type="scientific">Lithospermum erythrorhizon</name>
    <name type="common">Purple gromwell</name>
    <name type="synonym">Lithospermum officinale var. erythrorhizon</name>
    <dbReference type="NCBI Taxonomy" id="34254"/>
    <lineage>
        <taxon>Eukaryota</taxon>
        <taxon>Viridiplantae</taxon>
        <taxon>Streptophyta</taxon>
        <taxon>Embryophyta</taxon>
        <taxon>Tracheophyta</taxon>
        <taxon>Spermatophyta</taxon>
        <taxon>Magnoliopsida</taxon>
        <taxon>eudicotyledons</taxon>
        <taxon>Gunneridae</taxon>
        <taxon>Pentapetalae</taxon>
        <taxon>asterids</taxon>
        <taxon>lamiids</taxon>
        <taxon>Boraginales</taxon>
        <taxon>Boraginaceae</taxon>
        <taxon>Boraginoideae</taxon>
        <taxon>Lithospermeae</taxon>
        <taxon>Lithospermum</taxon>
    </lineage>
</organism>
<evidence type="ECO:0000313" key="2">
    <source>
        <dbReference type="Proteomes" id="UP001454036"/>
    </source>
</evidence>
<accession>A0AAV3QGP3</accession>
<gene>
    <name evidence="1" type="ORF">LIER_19149</name>
</gene>
<dbReference type="Proteomes" id="UP001454036">
    <property type="component" value="Unassembled WGS sequence"/>
</dbReference>
<dbReference type="EMBL" id="BAABME010004693">
    <property type="protein sequence ID" value="GAA0163237.1"/>
    <property type="molecule type" value="Genomic_DNA"/>
</dbReference>
<reference evidence="1 2" key="1">
    <citation type="submission" date="2024-01" db="EMBL/GenBank/DDBJ databases">
        <title>The complete chloroplast genome sequence of Lithospermum erythrorhizon: insights into the phylogenetic relationship among Boraginaceae species and the maternal lineages of purple gromwells.</title>
        <authorList>
            <person name="Okada T."/>
            <person name="Watanabe K."/>
        </authorList>
    </citation>
    <scope>NUCLEOTIDE SEQUENCE [LARGE SCALE GENOMIC DNA]</scope>
</reference>
<protein>
    <submittedName>
        <fullName evidence="1">Uncharacterized protein</fullName>
    </submittedName>
</protein>
<name>A0AAV3QGP3_LITER</name>
<dbReference type="PANTHER" id="PTHR33240:SF8">
    <property type="entry name" value="OS03G0439900 PROTEIN"/>
    <property type="match status" value="1"/>
</dbReference>
<evidence type="ECO:0000313" key="1">
    <source>
        <dbReference type="EMBL" id="GAA0163237.1"/>
    </source>
</evidence>
<proteinExistence type="predicted"/>
<sequence length="76" mass="8768">MDLACHVIDSKATYSVLLGRPWIHNNNVVPSTLHQCLKYCKDGAERTIKADENLFTIEEAHFADAKFYQRKKTDEK</sequence>
<keyword evidence="2" id="KW-1185">Reference proteome</keyword>
<comment type="caution">
    <text evidence="1">The sequence shown here is derived from an EMBL/GenBank/DDBJ whole genome shotgun (WGS) entry which is preliminary data.</text>
</comment>
<dbReference type="PANTHER" id="PTHR33240">
    <property type="entry name" value="OS08G0508500 PROTEIN"/>
    <property type="match status" value="1"/>
</dbReference>